<dbReference type="OrthoDB" id="5327538at2759"/>
<dbReference type="GO" id="GO:0000278">
    <property type="term" value="P:mitotic cell cycle"/>
    <property type="evidence" value="ECO:0007669"/>
    <property type="project" value="TreeGrafter"/>
</dbReference>
<feature type="compositionally biased region" description="Low complexity" evidence="9">
    <location>
        <begin position="105"/>
        <end position="123"/>
    </location>
</feature>
<organism evidence="11 12">
    <name type="scientific">Ustilago trichophora</name>
    <dbReference type="NCBI Taxonomy" id="86804"/>
    <lineage>
        <taxon>Eukaryota</taxon>
        <taxon>Fungi</taxon>
        <taxon>Dikarya</taxon>
        <taxon>Basidiomycota</taxon>
        <taxon>Ustilaginomycotina</taxon>
        <taxon>Ustilaginomycetes</taxon>
        <taxon>Ustilaginales</taxon>
        <taxon>Ustilaginaceae</taxon>
        <taxon>Ustilago</taxon>
    </lineage>
</organism>
<dbReference type="EMBL" id="OOIN01000001">
    <property type="protein sequence ID" value="SPO20512.1"/>
    <property type="molecule type" value="Genomic_DNA"/>
</dbReference>
<evidence type="ECO:0000256" key="6">
    <source>
        <dbReference type="ARBA" id="ARBA00022840"/>
    </source>
</evidence>
<dbReference type="Pfam" id="PF12330">
    <property type="entry name" value="Haspin_kinase"/>
    <property type="match status" value="1"/>
</dbReference>
<dbReference type="PANTHER" id="PTHR24419">
    <property type="entry name" value="INTERLEUKIN-1 RECEPTOR-ASSOCIATED KINASE"/>
    <property type="match status" value="1"/>
</dbReference>
<evidence type="ECO:0000313" key="11">
    <source>
        <dbReference type="EMBL" id="SPO20512.1"/>
    </source>
</evidence>
<feature type="compositionally biased region" description="Basic residues" evidence="9">
    <location>
        <begin position="305"/>
        <end position="316"/>
    </location>
</feature>
<keyword evidence="12" id="KW-1185">Reference proteome</keyword>
<dbReference type="InterPro" id="IPR024604">
    <property type="entry name" value="GSG2_C"/>
</dbReference>
<sequence length="906" mass="98736">MSFLSGHTKKVSVYGRKAEVRVINRHSTFTSLQNDENDPFGFLNTHSRKPTTTYRRTRPSVLPSQLLSESTGSDEDNNDDTLHSQPAADQSAAYDTANSSLSFHSACSSTKSSNTTKPSVSKSISKEGQRKALSSQTLNSKEQAELESQTSVRPAKSAIRSLQNDAAIITTPKARRGSSKRVAAESPQTVRKPLRSKVSTPASSSAASLPNESTPPQNQPTGRAPRRAAQAARMAIEDYDFTDRDMTPRRPVPTKSYFVEKARQLAELAIEEEQEQGQIKPPASASQQTSGTQGRKSTASSDRSHARKSMAARPRHTSALGSNRTTSIAISDSSLSSVNGMSDSSFEDGGSSQSSFSLIIPNYDDLCDPPPQKSAAAKTKAKQNKRVTRRIAADSDEDEDADKATEGSDDENEQDPATKLAAQVADLAVADTDEVSASESHLSDLLASVSQTKPNSFADVIRQLRTAAGSSRTSAPRRRLEKIGEASYSEVFKIFKTSQSTYSTKDEKQEALVLKIIPISGPNSTDDGDDIPYTSPAADVEREIRLMQLIGREFSATDPFVSLRAAHVVKGAYPAALLQAWDRWDAKRRTKTGEGAENIRPHVLGHQQVYALIVMSDGGKDLESLKVKSWLQAASIFWQVVAGLSEMESRYEFEHRDLHWGNILVQTVTQDLAAPLVTQTTRRRSAARSKATGSDESAVPSWLLNPSTSGVKATIIDFTLSRASTSPITKGRSRKPEVLYYPFDDETLFEGAGDPQFDVYREMRTLTKGDWQNFNPATNMLWLRYLAHKLIDVKCKSCRPPKSADVEVQWEMQAYSSLHNATARLDAAAQKLSDEAAASSSGGKKTAPVAGRKSLHPRARKSVLPPAASGVRKARSTMAVTPLLHQVEEDAVTVRSAVELMSLFSH</sequence>
<evidence type="ECO:0000256" key="3">
    <source>
        <dbReference type="ARBA" id="ARBA00022679"/>
    </source>
</evidence>
<comment type="catalytic activity">
    <reaction evidence="8">
        <text>L-seryl-[protein] + ATP = O-phospho-L-seryl-[protein] + ADP + H(+)</text>
        <dbReference type="Rhea" id="RHEA:17989"/>
        <dbReference type="Rhea" id="RHEA-COMP:9863"/>
        <dbReference type="Rhea" id="RHEA-COMP:11604"/>
        <dbReference type="ChEBI" id="CHEBI:15378"/>
        <dbReference type="ChEBI" id="CHEBI:29999"/>
        <dbReference type="ChEBI" id="CHEBI:30616"/>
        <dbReference type="ChEBI" id="CHEBI:83421"/>
        <dbReference type="ChEBI" id="CHEBI:456216"/>
        <dbReference type="EC" id="2.7.11.1"/>
    </reaction>
</comment>
<dbReference type="Gene3D" id="1.10.510.10">
    <property type="entry name" value="Transferase(Phosphotransferase) domain 1"/>
    <property type="match status" value="1"/>
</dbReference>
<proteinExistence type="predicted"/>
<feature type="region of interest" description="Disordered" evidence="9">
    <location>
        <begin position="272"/>
        <end position="416"/>
    </location>
</feature>
<accession>A0A5C3DQU3</accession>
<feature type="compositionally biased region" description="Polar residues" evidence="9">
    <location>
        <begin position="210"/>
        <end position="221"/>
    </location>
</feature>
<gene>
    <name evidence="11" type="ORF">UTRI_00909_B</name>
</gene>
<keyword evidence="3" id="KW-0808">Transferase</keyword>
<feature type="domain" description="Protein kinase" evidence="10">
    <location>
        <begin position="477"/>
        <end position="859"/>
    </location>
</feature>
<dbReference type="InterPro" id="IPR000719">
    <property type="entry name" value="Prot_kinase_dom"/>
</dbReference>
<dbReference type="GO" id="GO:0035556">
    <property type="term" value="P:intracellular signal transduction"/>
    <property type="evidence" value="ECO:0007669"/>
    <property type="project" value="TreeGrafter"/>
</dbReference>
<keyword evidence="6" id="KW-0067">ATP-binding</keyword>
<feature type="compositionally biased region" description="Polar residues" evidence="9">
    <location>
        <begin position="62"/>
        <end position="71"/>
    </location>
</feature>
<dbReference type="GO" id="GO:0005737">
    <property type="term" value="C:cytoplasm"/>
    <property type="evidence" value="ECO:0007669"/>
    <property type="project" value="TreeGrafter"/>
</dbReference>
<feature type="compositionally biased region" description="Acidic residues" evidence="9">
    <location>
        <begin position="394"/>
        <end position="414"/>
    </location>
</feature>
<evidence type="ECO:0000256" key="2">
    <source>
        <dbReference type="ARBA" id="ARBA00022527"/>
    </source>
</evidence>
<dbReference type="GO" id="GO:0005634">
    <property type="term" value="C:nucleus"/>
    <property type="evidence" value="ECO:0007669"/>
    <property type="project" value="TreeGrafter"/>
</dbReference>
<feature type="region of interest" description="Disordered" evidence="9">
    <location>
        <begin position="836"/>
        <end position="871"/>
    </location>
</feature>
<dbReference type="PROSITE" id="PS50011">
    <property type="entry name" value="PROTEIN_KINASE_DOM"/>
    <property type="match status" value="1"/>
</dbReference>
<dbReference type="SMART" id="SM01331">
    <property type="entry name" value="DUF3635"/>
    <property type="match status" value="1"/>
</dbReference>
<feature type="region of interest" description="Disordered" evidence="9">
    <location>
        <begin position="31"/>
        <end position="232"/>
    </location>
</feature>
<comment type="catalytic activity">
    <reaction evidence="7">
        <text>L-threonyl-[protein] + ATP = O-phospho-L-threonyl-[protein] + ADP + H(+)</text>
        <dbReference type="Rhea" id="RHEA:46608"/>
        <dbReference type="Rhea" id="RHEA-COMP:11060"/>
        <dbReference type="Rhea" id="RHEA-COMP:11605"/>
        <dbReference type="ChEBI" id="CHEBI:15378"/>
        <dbReference type="ChEBI" id="CHEBI:30013"/>
        <dbReference type="ChEBI" id="CHEBI:30616"/>
        <dbReference type="ChEBI" id="CHEBI:61977"/>
        <dbReference type="ChEBI" id="CHEBI:456216"/>
        <dbReference type="EC" id="2.7.11.1"/>
    </reaction>
</comment>
<protein>
    <recommendedName>
        <fullName evidence="1">non-specific serine/threonine protein kinase</fullName>
        <ecNumber evidence="1">2.7.11.1</ecNumber>
    </recommendedName>
</protein>
<feature type="compositionally biased region" description="Polar residues" evidence="9">
    <location>
        <begin position="132"/>
        <end position="152"/>
    </location>
</feature>
<evidence type="ECO:0000256" key="7">
    <source>
        <dbReference type="ARBA" id="ARBA00047899"/>
    </source>
</evidence>
<dbReference type="Proteomes" id="UP000324022">
    <property type="component" value="Unassembled WGS sequence"/>
</dbReference>
<evidence type="ECO:0000256" key="8">
    <source>
        <dbReference type="ARBA" id="ARBA00048679"/>
    </source>
</evidence>
<evidence type="ECO:0000256" key="5">
    <source>
        <dbReference type="ARBA" id="ARBA00022777"/>
    </source>
</evidence>
<dbReference type="GO" id="GO:0072354">
    <property type="term" value="F:histone H3T3 kinase activity"/>
    <property type="evidence" value="ECO:0007669"/>
    <property type="project" value="TreeGrafter"/>
</dbReference>
<dbReference type="EC" id="2.7.11.1" evidence="1"/>
<evidence type="ECO:0000256" key="1">
    <source>
        <dbReference type="ARBA" id="ARBA00012513"/>
    </source>
</evidence>
<evidence type="ECO:0000256" key="4">
    <source>
        <dbReference type="ARBA" id="ARBA00022741"/>
    </source>
</evidence>
<dbReference type="GO" id="GO:0005524">
    <property type="term" value="F:ATP binding"/>
    <property type="evidence" value="ECO:0007669"/>
    <property type="project" value="UniProtKB-KW"/>
</dbReference>
<dbReference type="InterPro" id="IPR011009">
    <property type="entry name" value="Kinase-like_dom_sf"/>
</dbReference>
<keyword evidence="5 11" id="KW-0418">Kinase</keyword>
<feature type="compositionally biased region" description="Basic residues" evidence="9">
    <location>
        <begin position="379"/>
        <end position="389"/>
    </location>
</feature>
<reference evidence="11 12" key="1">
    <citation type="submission" date="2018-03" db="EMBL/GenBank/DDBJ databases">
        <authorList>
            <person name="Guldener U."/>
        </authorList>
    </citation>
    <scope>NUCLEOTIDE SEQUENCE [LARGE SCALE GENOMIC DNA]</scope>
    <source>
        <strain evidence="11 12">NBRC100155</strain>
    </source>
</reference>
<name>A0A5C3DQU3_9BASI</name>
<keyword evidence="2" id="KW-0723">Serine/threonine-protein kinase</keyword>
<dbReference type="SUPFAM" id="SSF56112">
    <property type="entry name" value="Protein kinase-like (PK-like)"/>
    <property type="match status" value="1"/>
</dbReference>
<evidence type="ECO:0000256" key="9">
    <source>
        <dbReference type="SAM" id="MobiDB-lite"/>
    </source>
</evidence>
<feature type="compositionally biased region" description="Polar residues" evidence="9">
    <location>
        <begin position="284"/>
        <end position="301"/>
    </location>
</feature>
<evidence type="ECO:0000259" key="10">
    <source>
        <dbReference type="PROSITE" id="PS50011"/>
    </source>
</evidence>
<keyword evidence="4" id="KW-0547">Nucleotide-binding</keyword>
<evidence type="ECO:0000313" key="12">
    <source>
        <dbReference type="Proteomes" id="UP000324022"/>
    </source>
</evidence>
<dbReference type="Gene3D" id="3.30.200.20">
    <property type="entry name" value="Phosphorylase Kinase, domain 1"/>
    <property type="match status" value="1"/>
</dbReference>
<dbReference type="PANTHER" id="PTHR24419:SF18">
    <property type="entry name" value="SERINE_THREONINE-PROTEIN KINASE HASPIN"/>
    <property type="match status" value="1"/>
</dbReference>
<dbReference type="AlphaFoldDB" id="A0A5C3DQU3"/>
<feature type="compositionally biased region" description="Low complexity" evidence="9">
    <location>
        <begin position="327"/>
        <end position="357"/>
    </location>
</feature>